<gene>
    <name evidence="11" type="ORF">BLA29_015355</name>
</gene>
<evidence type="ECO:0000256" key="10">
    <source>
        <dbReference type="ARBA" id="ARBA00048167"/>
    </source>
</evidence>
<name>A0A1Y3BGW0_EURMA</name>
<dbReference type="EMBL" id="MUJZ01019917">
    <property type="protein sequence ID" value="OTF80102.1"/>
    <property type="molecule type" value="Genomic_DNA"/>
</dbReference>
<comment type="similarity">
    <text evidence="1">Belongs to the methyltransferase superfamily. NTM1 family.</text>
</comment>
<protein>
    <recommendedName>
        <fullName evidence="6">Alpha N-terminal protein methyltransferase 1</fullName>
        <ecNumber evidence="5">2.1.1.244</ecNumber>
    </recommendedName>
    <alternativeName>
        <fullName evidence="7">X-Pro-Lys N-terminal protein methyltransferase 1</fullName>
    </alternativeName>
</protein>
<dbReference type="PANTHER" id="PTHR12753:SF0">
    <property type="entry name" value="ALPHA N-TERMINAL PROTEIN METHYLTRANSFERASE 1"/>
    <property type="match status" value="1"/>
</dbReference>
<dbReference type="GO" id="GO:0032259">
    <property type="term" value="P:methylation"/>
    <property type="evidence" value="ECO:0007669"/>
    <property type="project" value="UniProtKB-KW"/>
</dbReference>
<evidence type="ECO:0000256" key="1">
    <source>
        <dbReference type="ARBA" id="ARBA00009059"/>
    </source>
</evidence>
<evidence type="ECO:0000256" key="9">
    <source>
        <dbReference type="ARBA" id="ARBA00047885"/>
    </source>
</evidence>
<sequence length="84" mass="9487">MALQKSINDDHGDNSYGKTQSYWKRIAPNIDGMLGGWTNINASDIDESRKLLRILLKPIESRNHRSRPLRCLDCGAGIGRVSKY</sequence>
<evidence type="ECO:0000256" key="8">
    <source>
        <dbReference type="ARBA" id="ARBA00047306"/>
    </source>
</evidence>
<evidence type="ECO:0000256" key="3">
    <source>
        <dbReference type="ARBA" id="ARBA00022679"/>
    </source>
</evidence>
<keyword evidence="4" id="KW-0949">S-adenosyl-L-methionine</keyword>
<dbReference type="SUPFAM" id="SSF53335">
    <property type="entry name" value="S-adenosyl-L-methionine-dependent methyltransferases"/>
    <property type="match status" value="1"/>
</dbReference>
<dbReference type="PANTHER" id="PTHR12753">
    <property type="entry name" value="AD-003 - RELATED"/>
    <property type="match status" value="1"/>
</dbReference>
<dbReference type="GO" id="GO:0005737">
    <property type="term" value="C:cytoplasm"/>
    <property type="evidence" value="ECO:0007669"/>
    <property type="project" value="TreeGrafter"/>
</dbReference>
<evidence type="ECO:0000256" key="5">
    <source>
        <dbReference type="ARBA" id="ARBA00039112"/>
    </source>
</evidence>
<dbReference type="EC" id="2.1.1.244" evidence="5"/>
<organism evidence="11 12">
    <name type="scientific">Euroglyphus maynei</name>
    <name type="common">Mayne's house dust mite</name>
    <dbReference type="NCBI Taxonomy" id="6958"/>
    <lineage>
        <taxon>Eukaryota</taxon>
        <taxon>Metazoa</taxon>
        <taxon>Ecdysozoa</taxon>
        <taxon>Arthropoda</taxon>
        <taxon>Chelicerata</taxon>
        <taxon>Arachnida</taxon>
        <taxon>Acari</taxon>
        <taxon>Acariformes</taxon>
        <taxon>Sarcoptiformes</taxon>
        <taxon>Astigmata</taxon>
        <taxon>Psoroptidia</taxon>
        <taxon>Analgoidea</taxon>
        <taxon>Pyroglyphidae</taxon>
        <taxon>Pyroglyphinae</taxon>
        <taxon>Euroglyphus</taxon>
    </lineage>
</organism>
<dbReference type="GO" id="GO:0071885">
    <property type="term" value="F:N-terminal protein N-methyltransferase activity"/>
    <property type="evidence" value="ECO:0007669"/>
    <property type="project" value="UniProtKB-EC"/>
</dbReference>
<comment type="caution">
    <text evidence="11">The sequence shown here is derived from an EMBL/GenBank/DDBJ whole genome shotgun (WGS) entry which is preliminary data.</text>
</comment>
<dbReference type="AlphaFoldDB" id="A0A1Y3BGW0"/>
<dbReference type="Proteomes" id="UP000194236">
    <property type="component" value="Unassembled WGS sequence"/>
</dbReference>
<evidence type="ECO:0000256" key="4">
    <source>
        <dbReference type="ARBA" id="ARBA00022691"/>
    </source>
</evidence>
<proteinExistence type="inferred from homology"/>
<keyword evidence="2" id="KW-0489">Methyltransferase</keyword>
<comment type="catalytic activity">
    <reaction evidence="8">
        <text>N-terminal L-seryl-L-prolyl-L-lysyl-[protein] + 3 S-adenosyl-L-methionine = N-terminal N,N,N-trimethyl-L-seryl-L-prolyl-L-lysyl-[protein] + 3 S-adenosyl-L-homocysteine + 3 H(+)</text>
        <dbReference type="Rhea" id="RHEA:54724"/>
        <dbReference type="Rhea" id="RHEA-COMP:13789"/>
        <dbReference type="Rhea" id="RHEA-COMP:13973"/>
        <dbReference type="ChEBI" id="CHEBI:15378"/>
        <dbReference type="ChEBI" id="CHEBI:57856"/>
        <dbReference type="ChEBI" id="CHEBI:59789"/>
        <dbReference type="ChEBI" id="CHEBI:138061"/>
        <dbReference type="ChEBI" id="CHEBI:138317"/>
        <dbReference type="EC" id="2.1.1.244"/>
    </reaction>
</comment>
<evidence type="ECO:0000313" key="12">
    <source>
        <dbReference type="Proteomes" id="UP000194236"/>
    </source>
</evidence>
<dbReference type="Gene3D" id="3.40.50.150">
    <property type="entry name" value="Vaccinia Virus protein VP39"/>
    <property type="match status" value="1"/>
</dbReference>
<dbReference type="OrthoDB" id="1298661at2759"/>
<dbReference type="InterPro" id="IPR029063">
    <property type="entry name" value="SAM-dependent_MTases_sf"/>
</dbReference>
<reference evidence="11 12" key="1">
    <citation type="submission" date="2017-03" db="EMBL/GenBank/DDBJ databases">
        <title>Genome Survey of Euroglyphus maynei.</title>
        <authorList>
            <person name="Arlian L.G."/>
            <person name="Morgan M.S."/>
            <person name="Rider S.D."/>
        </authorList>
    </citation>
    <scope>NUCLEOTIDE SEQUENCE [LARGE SCALE GENOMIC DNA]</scope>
    <source>
        <strain evidence="11">Arlian Lab</strain>
        <tissue evidence="11">Whole body</tissue>
    </source>
</reference>
<evidence type="ECO:0000256" key="2">
    <source>
        <dbReference type="ARBA" id="ARBA00022603"/>
    </source>
</evidence>
<accession>A0A1Y3BGW0</accession>
<keyword evidence="3" id="KW-0808">Transferase</keyword>
<keyword evidence="12" id="KW-1185">Reference proteome</keyword>
<dbReference type="Pfam" id="PF05891">
    <property type="entry name" value="Methyltransf_PK"/>
    <property type="match status" value="1"/>
</dbReference>
<comment type="catalytic activity">
    <reaction evidence="9">
        <text>N-terminal L-prolyl-L-prolyl-L-lysyl-[protein] + 2 S-adenosyl-L-methionine = N-terminal N,N-dimethyl-L-prolyl-L-prolyl-L-lysyl-[protein] + 2 S-adenosyl-L-homocysteine + 2 H(+)</text>
        <dbReference type="Rhea" id="RHEA:54736"/>
        <dbReference type="Rhea" id="RHEA-COMP:13787"/>
        <dbReference type="Rhea" id="RHEA-COMP:13974"/>
        <dbReference type="ChEBI" id="CHEBI:15378"/>
        <dbReference type="ChEBI" id="CHEBI:57856"/>
        <dbReference type="ChEBI" id="CHEBI:59789"/>
        <dbReference type="ChEBI" id="CHEBI:138059"/>
        <dbReference type="ChEBI" id="CHEBI:138318"/>
        <dbReference type="EC" id="2.1.1.244"/>
    </reaction>
</comment>
<evidence type="ECO:0000256" key="6">
    <source>
        <dbReference type="ARBA" id="ARBA00039449"/>
    </source>
</evidence>
<comment type="catalytic activity">
    <reaction evidence="10">
        <text>N-terminal L-alanyl-L-prolyl-L-lysyl-[protein] + 3 S-adenosyl-L-methionine = N-terminal N,N,N-trimethyl-L-alanyl-L-prolyl-L-lysyl-[protein] + 3 S-adenosyl-L-homocysteine + 3 H(+)</text>
        <dbReference type="Rhea" id="RHEA:54712"/>
        <dbReference type="Rhea" id="RHEA-COMP:13785"/>
        <dbReference type="Rhea" id="RHEA-COMP:13971"/>
        <dbReference type="ChEBI" id="CHEBI:15378"/>
        <dbReference type="ChEBI" id="CHEBI:57856"/>
        <dbReference type="ChEBI" id="CHEBI:59789"/>
        <dbReference type="ChEBI" id="CHEBI:138057"/>
        <dbReference type="ChEBI" id="CHEBI:138315"/>
        <dbReference type="EC" id="2.1.1.244"/>
    </reaction>
</comment>
<feature type="non-terminal residue" evidence="11">
    <location>
        <position position="84"/>
    </location>
</feature>
<evidence type="ECO:0000256" key="7">
    <source>
        <dbReference type="ARBA" id="ARBA00043129"/>
    </source>
</evidence>
<dbReference type="InterPro" id="IPR008576">
    <property type="entry name" value="MeTrfase_NTM1"/>
</dbReference>
<evidence type="ECO:0000313" key="11">
    <source>
        <dbReference type="EMBL" id="OTF80102.1"/>
    </source>
</evidence>